<dbReference type="RefSeq" id="WP_077117076.1">
    <property type="nucleotide sequence ID" value="NZ_LOKT01000011.1"/>
</dbReference>
<name>A0A1W0BCP4_9NOCA</name>
<accession>A0A1W0BCP4</accession>
<dbReference type="Proteomes" id="UP000188836">
    <property type="component" value="Unassembled WGS sequence"/>
</dbReference>
<protein>
    <submittedName>
        <fullName evidence="1">Uncharacterized protein</fullName>
    </submittedName>
</protein>
<organism evidence="1 2">
    <name type="scientific">Nocardia donostiensis</name>
    <dbReference type="NCBI Taxonomy" id="1538463"/>
    <lineage>
        <taxon>Bacteria</taxon>
        <taxon>Bacillati</taxon>
        <taxon>Actinomycetota</taxon>
        <taxon>Actinomycetes</taxon>
        <taxon>Mycobacteriales</taxon>
        <taxon>Nocardiaceae</taxon>
        <taxon>Nocardia</taxon>
    </lineage>
</organism>
<evidence type="ECO:0000313" key="2">
    <source>
        <dbReference type="Proteomes" id="UP000188836"/>
    </source>
</evidence>
<sequence>MAIADRGDEFGSVLEELTSALSDLKQEVERLAQGNVTTAEEARQLQELAESGELGPEMEQAAGLVVSGAETWDSLFSGQSANSSLLFPVMEANAARYGADFSAKIRSEPEPDVVE</sequence>
<dbReference type="EMBL" id="MUMY01000011">
    <property type="protein sequence ID" value="ONM48058.1"/>
    <property type="molecule type" value="Genomic_DNA"/>
</dbReference>
<reference evidence="1 2" key="1">
    <citation type="journal article" date="2016" name="Antonie Van Leeuwenhoek">
        <title>Nocardia donostiensis sp. nov., isolated from human respiratory specimens.</title>
        <authorList>
            <person name="Ercibengoa M."/>
            <person name="Bell M."/>
            <person name="Marimon J.M."/>
            <person name="Humrighouse B."/>
            <person name="Klenk H.P."/>
            <person name="Potter G."/>
            <person name="Perez-Trallero E."/>
        </authorList>
    </citation>
    <scope>NUCLEOTIDE SEQUENCE [LARGE SCALE GENOMIC DNA]</scope>
    <source>
        <strain evidence="1 2">X1655</strain>
    </source>
</reference>
<keyword evidence="2" id="KW-1185">Reference proteome</keyword>
<gene>
    <name evidence="1" type="ORF">B0T46_13600</name>
</gene>
<dbReference type="AlphaFoldDB" id="A0A1W0BCP4"/>
<proteinExistence type="predicted"/>
<evidence type="ECO:0000313" key="1">
    <source>
        <dbReference type="EMBL" id="ONM48058.1"/>
    </source>
</evidence>
<comment type="caution">
    <text evidence="1">The sequence shown here is derived from an EMBL/GenBank/DDBJ whole genome shotgun (WGS) entry which is preliminary data.</text>
</comment>
<dbReference type="OrthoDB" id="4557479at2"/>